<dbReference type="SUPFAM" id="SSF48452">
    <property type="entry name" value="TPR-like"/>
    <property type="match status" value="2"/>
</dbReference>
<dbReference type="SMART" id="SM00028">
    <property type="entry name" value="TPR"/>
    <property type="match status" value="4"/>
</dbReference>
<feature type="chain" id="PRO_5037508268" description="Tetratricopeptide repeat protein" evidence="2">
    <location>
        <begin position="30"/>
        <end position="567"/>
    </location>
</feature>
<dbReference type="InterPro" id="IPR019734">
    <property type="entry name" value="TPR_rpt"/>
</dbReference>
<dbReference type="Gene3D" id="1.25.40.10">
    <property type="entry name" value="Tetratricopeptide repeat domain"/>
    <property type="match status" value="2"/>
</dbReference>
<sequence>MKTSLNRFSGLLVMVFLSGFLACNSFDQADFNAPLFDNLGEYSMKTTMGSEYSQRFFNQGLILAYAFNHREAERSFQEAIRLDSSNAMAYWGASHVLGTNYITAMDEASQQKAWHLSQKASALIENGENISEWEKEIVKATQIRFSYGEEKNQKQLDIDYAEAMRKLYHQFPDHDDVAVLFAESLMNIHPGDLYSKKGIAKPWTAEIENVLETVLVRNPQHPGANHFYILSVEASNRPERGLPSADRLVTLVPGSSQLVHTASHIYWRLGDYNKAREINELALKTDSLYVMKCKGLGVDAFTVFPHTTLSLVTISTFEGRGEKAINAAFEMASFTDTTLIEKQNLQSLQQYYSIIPYYLLVKFGQWDKILSLKKPEIDLGYPTATWHYARGMAFVGKGKLEEAHKELQQLEKIKGNAEPEKETNMELNSTDQLLQIASYSLKAKIAQKKGDNDEGIEFLTQAMELEDQMTFSSDWFFSVKHDLGALLLNAEQYEEAQQVYENDLSRYPKNGWALNGLYNSLVHQDKLMEALEVMEHFELVWKNADVELETSVVKPVTYKNIREYPIN</sequence>
<proteinExistence type="predicted"/>
<gene>
    <name evidence="3" type="ORF">JKA74_14040</name>
</gene>
<name>A0A934X0L2_9BACT</name>
<evidence type="ECO:0000256" key="2">
    <source>
        <dbReference type="SAM" id="SignalP"/>
    </source>
</evidence>
<keyword evidence="1" id="KW-0802">TPR repeat</keyword>
<reference evidence="3" key="1">
    <citation type="submission" date="2021-01" db="EMBL/GenBank/DDBJ databases">
        <title>Marivirga aurantiaca sp. nov., isolated from intertidal surface sediments.</title>
        <authorList>
            <person name="Zhang M."/>
        </authorList>
    </citation>
    <scope>NUCLEOTIDE SEQUENCE</scope>
    <source>
        <strain evidence="3">S37H4</strain>
    </source>
</reference>
<evidence type="ECO:0000313" key="3">
    <source>
        <dbReference type="EMBL" id="MBK6266161.1"/>
    </source>
</evidence>
<dbReference type="PANTHER" id="PTHR45588">
    <property type="entry name" value="TPR DOMAIN-CONTAINING PROTEIN"/>
    <property type="match status" value="1"/>
</dbReference>
<dbReference type="PROSITE" id="PS50005">
    <property type="entry name" value="TPR"/>
    <property type="match status" value="2"/>
</dbReference>
<feature type="repeat" description="TPR" evidence="1">
    <location>
        <begin position="477"/>
        <end position="510"/>
    </location>
</feature>
<dbReference type="InterPro" id="IPR011990">
    <property type="entry name" value="TPR-like_helical_dom_sf"/>
</dbReference>
<protein>
    <recommendedName>
        <fullName evidence="5">Tetratricopeptide repeat protein</fullName>
    </recommendedName>
</protein>
<keyword evidence="4" id="KW-1185">Reference proteome</keyword>
<accession>A0A934X0L2</accession>
<organism evidence="3 4">
    <name type="scientific">Marivirga aurantiaca</name>
    <dbReference type="NCBI Taxonomy" id="2802615"/>
    <lineage>
        <taxon>Bacteria</taxon>
        <taxon>Pseudomonadati</taxon>
        <taxon>Bacteroidota</taxon>
        <taxon>Cytophagia</taxon>
        <taxon>Cytophagales</taxon>
        <taxon>Marivirgaceae</taxon>
        <taxon>Marivirga</taxon>
    </lineage>
</organism>
<feature type="repeat" description="TPR" evidence="1">
    <location>
        <begin position="53"/>
        <end position="86"/>
    </location>
</feature>
<comment type="caution">
    <text evidence="3">The sequence shown here is derived from an EMBL/GenBank/DDBJ whole genome shotgun (WGS) entry which is preliminary data.</text>
</comment>
<dbReference type="PROSITE" id="PS51257">
    <property type="entry name" value="PROKAR_LIPOPROTEIN"/>
    <property type="match status" value="1"/>
</dbReference>
<evidence type="ECO:0000313" key="4">
    <source>
        <dbReference type="Proteomes" id="UP000611723"/>
    </source>
</evidence>
<dbReference type="PANTHER" id="PTHR45588:SF1">
    <property type="entry name" value="WW DOMAIN-CONTAINING PROTEIN"/>
    <property type="match status" value="1"/>
</dbReference>
<dbReference type="EMBL" id="JAEQBW010000006">
    <property type="protein sequence ID" value="MBK6266161.1"/>
    <property type="molecule type" value="Genomic_DNA"/>
</dbReference>
<dbReference type="RefSeq" id="WP_201431841.1">
    <property type="nucleotide sequence ID" value="NZ_JAEQBW010000006.1"/>
</dbReference>
<evidence type="ECO:0000256" key="1">
    <source>
        <dbReference type="PROSITE-ProRule" id="PRU00339"/>
    </source>
</evidence>
<dbReference type="AlphaFoldDB" id="A0A934X0L2"/>
<keyword evidence="2" id="KW-0732">Signal</keyword>
<feature type="signal peptide" evidence="2">
    <location>
        <begin position="1"/>
        <end position="29"/>
    </location>
</feature>
<dbReference type="Pfam" id="PF13181">
    <property type="entry name" value="TPR_8"/>
    <property type="match status" value="2"/>
</dbReference>
<evidence type="ECO:0008006" key="5">
    <source>
        <dbReference type="Google" id="ProtNLM"/>
    </source>
</evidence>
<dbReference type="Proteomes" id="UP000611723">
    <property type="component" value="Unassembled WGS sequence"/>
</dbReference>